<evidence type="ECO:0000256" key="1">
    <source>
        <dbReference type="ARBA" id="ARBA00022741"/>
    </source>
</evidence>
<gene>
    <name evidence="4" type="primary">ycf45</name>
</gene>
<keyword evidence="2" id="KW-0067">ATP-binding</keyword>
<dbReference type="AlphaFoldDB" id="A0A8E6L403"/>
<dbReference type="PANTHER" id="PTHR20953:SF3">
    <property type="entry name" value="P-LOOP CONTAINING NUCLEOSIDE TRIPHOSPHATE HYDROLASES SUPERFAMILY PROTEIN"/>
    <property type="match status" value="1"/>
</dbReference>
<keyword evidence="4" id="KW-0934">Plastid</keyword>
<dbReference type="CDD" id="cd00009">
    <property type="entry name" value="AAA"/>
    <property type="match status" value="1"/>
</dbReference>
<feature type="domain" description="AAA+ ATPase" evidence="3">
    <location>
        <begin position="122"/>
        <end position="278"/>
    </location>
</feature>
<organism evidence="4">
    <name type="scientific">Erythrocystis saccata</name>
    <dbReference type="NCBI Taxonomy" id="2822695"/>
    <lineage>
        <taxon>Eukaryota</taxon>
        <taxon>Rhodophyta</taxon>
        <taxon>Florideophyceae</taxon>
        <taxon>Rhodymeniophycidae</taxon>
        <taxon>Ceramiales</taxon>
        <taxon>Rhodomelaceae</taxon>
        <taxon>Erythrocystis</taxon>
    </lineage>
</organism>
<evidence type="ECO:0000259" key="3">
    <source>
        <dbReference type="SMART" id="SM00382"/>
    </source>
</evidence>
<dbReference type="Pfam" id="PF25516">
    <property type="entry name" value="PTPase"/>
    <property type="match status" value="1"/>
</dbReference>
<evidence type="ECO:0000313" key="4">
    <source>
        <dbReference type="EMBL" id="QVQ56772.1"/>
    </source>
</evidence>
<dbReference type="InterPro" id="IPR045735">
    <property type="entry name" value="Spore_III_AA_AAA+_ATPase"/>
</dbReference>
<sequence>MLIADDLNDFLDILPDFIKIPLKSHPNKKFLIEVVMDLGRRPEARFPEGPQYLSINSISWFDLNFCIKKIPRFSGDNRSGIEYTLHRISSIKNRKGNVVGLTFRVGRAVFGTISVIKDLLYSKKSILLLGKPGVGKTTAIREITRVLADEMQKRVVIIDTSNEIAGDGDIPHPAIGRARRMQVSKPEFQHQVMIEAIENHMPEVIIIDEIGTELESLAARTIAERGVQLVGTAHGNCLDNLIKNPTLSDLVGGIQYVTLGDDEAKRRGSQKSILERKFISPFQVAIEIHERNHWIIHEKVDEIVDKKLQNSLTFVQSRILKDDGSIIIQPEYFNSLDSILDKNFHNNTLIKSNLYSRKISRLNKKTILDVSSKFENSSKNFRTKVFQEVSFHQRIKIHNLYIYDLNIQQVKSSIEHLNLSLNLTRDIFTADYILGLKSTIKYSIRIRQVAKLKKIIIYTINNSNLSNINRALKKISSTNYHIIDSWFSVSLQKSGIQVDAMIETRYAIEKIVLIFIESVILLPRNESTMHLQIKLIELYNLRFSIYGLHDSHQLIIYPN</sequence>
<dbReference type="GO" id="GO:0005524">
    <property type="term" value="F:ATP binding"/>
    <property type="evidence" value="ECO:0007669"/>
    <property type="project" value="UniProtKB-KW"/>
</dbReference>
<evidence type="ECO:0000256" key="2">
    <source>
        <dbReference type="ARBA" id="ARBA00022840"/>
    </source>
</evidence>
<dbReference type="Pfam" id="PF19568">
    <property type="entry name" value="Spore_III_AA"/>
    <property type="match status" value="1"/>
</dbReference>
<dbReference type="EMBL" id="MW810349">
    <property type="protein sequence ID" value="QVQ56772.1"/>
    <property type="molecule type" value="Genomic_DNA"/>
</dbReference>
<keyword evidence="4" id="KW-0150">Chloroplast</keyword>
<dbReference type="InterPro" id="IPR003593">
    <property type="entry name" value="AAA+_ATPase"/>
</dbReference>
<proteinExistence type="predicted"/>
<name>A0A8E6L403_9FLOR</name>
<protein>
    <recommendedName>
        <fullName evidence="3">AAA+ ATPase domain-containing protein</fullName>
    </recommendedName>
</protein>
<dbReference type="SMART" id="SM00382">
    <property type="entry name" value="AAA"/>
    <property type="match status" value="1"/>
</dbReference>
<keyword evidence="1" id="KW-0547">Nucleotide-binding</keyword>
<geneLocation type="chloroplast" evidence="4"/>
<dbReference type="InterPro" id="IPR058670">
    <property type="entry name" value="PTPase_dom"/>
</dbReference>
<accession>A0A8E6L403</accession>
<reference evidence="4" key="1">
    <citation type="submission" date="2021-03" db="EMBL/GenBank/DDBJ databases">
        <title>Transfer of the hemiparasitic marine red alga Erythrocystis saccata (Rhodomelaceae, Rhodophyta) to the tribe Streblocladieae inferred from organellar genome analysis.</title>
        <authorList>
            <person name="Hughey J.R."/>
        </authorList>
    </citation>
    <scope>NUCLEOTIDE SEQUENCE</scope>
</reference>
<dbReference type="PANTHER" id="PTHR20953">
    <property type="entry name" value="KINASE-RELATED"/>
    <property type="match status" value="1"/>
</dbReference>